<dbReference type="PANTHER" id="PTHR30589:SF0">
    <property type="entry name" value="PHOSPHATIDYLGLYCEROL--PROLIPOPROTEIN DIACYLGLYCERYL TRANSFERASE"/>
    <property type="match status" value="1"/>
</dbReference>
<evidence type="ECO:0000256" key="5">
    <source>
        <dbReference type="ARBA" id="ARBA00022989"/>
    </source>
</evidence>
<evidence type="ECO:0000256" key="1">
    <source>
        <dbReference type="ARBA" id="ARBA00007150"/>
    </source>
</evidence>
<dbReference type="Proteomes" id="UP001139263">
    <property type="component" value="Unassembled WGS sequence"/>
</dbReference>
<evidence type="ECO:0000313" key="8">
    <source>
        <dbReference type="EMBL" id="MCI0182781.1"/>
    </source>
</evidence>
<evidence type="ECO:0000313" key="9">
    <source>
        <dbReference type="Proteomes" id="UP001139263"/>
    </source>
</evidence>
<dbReference type="EC" id="2.5.1.145" evidence="7"/>
<evidence type="ECO:0000256" key="7">
    <source>
        <dbReference type="HAMAP-Rule" id="MF_01147"/>
    </source>
</evidence>
<dbReference type="GO" id="GO:0005886">
    <property type="term" value="C:plasma membrane"/>
    <property type="evidence" value="ECO:0007669"/>
    <property type="project" value="UniProtKB-SubCell"/>
</dbReference>
<keyword evidence="3 7" id="KW-0808">Transferase</keyword>
<evidence type="ECO:0000256" key="3">
    <source>
        <dbReference type="ARBA" id="ARBA00022679"/>
    </source>
</evidence>
<accession>A0A9X1V758</accession>
<comment type="pathway">
    <text evidence="7">Protein modification; lipoprotein biosynthesis (diacylglyceryl transfer).</text>
</comment>
<keyword evidence="8" id="KW-0328">Glycosyltransferase</keyword>
<dbReference type="NCBIfam" id="TIGR00544">
    <property type="entry name" value="lgt"/>
    <property type="match status" value="1"/>
</dbReference>
<comment type="caution">
    <text evidence="8">The sequence shown here is derived from an EMBL/GenBank/DDBJ whole genome shotgun (WGS) entry which is preliminary data.</text>
</comment>
<evidence type="ECO:0000256" key="4">
    <source>
        <dbReference type="ARBA" id="ARBA00022692"/>
    </source>
</evidence>
<reference evidence="8" key="1">
    <citation type="submission" date="2022-03" db="EMBL/GenBank/DDBJ databases">
        <title>Draft Genome Sequence of Firmicute Strain S0AB, a Heterotrophic Iron/Sulfur-Oxidizing Extreme Acidophile.</title>
        <authorList>
            <person name="Vergara E."/>
            <person name="Pakostova E."/>
            <person name="Johnson D.B."/>
            <person name="Holmes D.S."/>
        </authorList>
    </citation>
    <scope>NUCLEOTIDE SEQUENCE</scope>
    <source>
        <strain evidence="8">S0AB</strain>
    </source>
</reference>
<protein>
    <recommendedName>
        <fullName evidence="7">Phosphatidylglycerol--prolipoprotein diacylglyceryl transferase</fullName>
        <ecNumber evidence="7">2.5.1.145</ecNumber>
    </recommendedName>
</protein>
<dbReference type="HAMAP" id="MF_01147">
    <property type="entry name" value="Lgt"/>
    <property type="match status" value="1"/>
</dbReference>
<dbReference type="GO" id="GO:0008961">
    <property type="term" value="F:phosphatidylglycerol-prolipoprotein diacylglyceryl transferase activity"/>
    <property type="evidence" value="ECO:0007669"/>
    <property type="project" value="UniProtKB-UniRule"/>
</dbReference>
<comment type="catalytic activity">
    <reaction evidence="7">
        <text>L-cysteinyl-[prolipoprotein] + a 1,2-diacyl-sn-glycero-3-phospho-(1'-sn-glycerol) = an S-1,2-diacyl-sn-glyceryl-L-cysteinyl-[prolipoprotein] + sn-glycerol 1-phosphate + H(+)</text>
        <dbReference type="Rhea" id="RHEA:56712"/>
        <dbReference type="Rhea" id="RHEA-COMP:14679"/>
        <dbReference type="Rhea" id="RHEA-COMP:14680"/>
        <dbReference type="ChEBI" id="CHEBI:15378"/>
        <dbReference type="ChEBI" id="CHEBI:29950"/>
        <dbReference type="ChEBI" id="CHEBI:57685"/>
        <dbReference type="ChEBI" id="CHEBI:64716"/>
        <dbReference type="ChEBI" id="CHEBI:140658"/>
        <dbReference type="EC" id="2.5.1.145"/>
    </reaction>
</comment>
<feature type="transmembrane region" description="Helical" evidence="7">
    <location>
        <begin position="85"/>
        <end position="107"/>
    </location>
</feature>
<keyword evidence="5 7" id="KW-1133">Transmembrane helix</keyword>
<evidence type="ECO:0000256" key="2">
    <source>
        <dbReference type="ARBA" id="ARBA00022475"/>
    </source>
</evidence>
<dbReference type="EMBL" id="JALBUF010000002">
    <property type="protein sequence ID" value="MCI0182781.1"/>
    <property type="molecule type" value="Genomic_DNA"/>
</dbReference>
<keyword evidence="4 7" id="KW-0812">Transmembrane</keyword>
<comment type="similarity">
    <text evidence="1 7">Belongs to the Lgt family.</text>
</comment>
<feature type="transmembrane region" description="Helical" evidence="7">
    <location>
        <begin position="198"/>
        <end position="216"/>
    </location>
</feature>
<keyword evidence="9" id="KW-1185">Reference proteome</keyword>
<feature type="transmembrane region" description="Helical" evidence="7">
    <location>
        <begin position="47"/>
        <end position="65"/>
    </location>
</feature>
<dbReference type="RefSeq" id="WP_241712388.1">
    <property type="nucleotide sequence ID" value="NZ_JALBUF010000002.1"/>
</dbReference>
<dbReference type="InterPro" id="IPR001640">
    <property type="entry name" value="Lgt"/>
</dbReference>
<feature type="transmembrane region" description="Helical" evidence="7">
    <location>
        <begin position="236"/>
        <end position="253"/>
    </location>
</feature>
<feature type="transmembrane region" description="Helical" evidence="7">
    <location>
        <begin position="15"/>
        <end position="35"/>
    </location>
</feature>
<dbReference type="PANTHER" id="PTHR30589">
    <property type="entry name" value="PROLIPOPROTEIN DIACYLGLYCERYL TRANSFERASE"/>
    <property type="match status" value="1"/>
</dbReference>
<keyword evidence="2 7" id="KW-1003">Cell membrane</keyword>
<keyword evidence="6 7" id="KW-0472">Membrane</keyword>
<dbReference type="GO" id="GO:0042158">
    <property type="term" value="P:lipoprotein biosynthetic process"/>
    <property type="evidence" value="ECO:0007669"/>
    <property type="project" value="UniProtKB-UniRule"/>
</dbReference>
<dbReference type="Pfam" id="PF01790">
    <property type="entry name" value="LGT"/>
    <property type="match status" value="1"/>
</dbReference>
<proteinExistence type="inferred from homology"/>
<comment type="subcellular location">
    <subcellularLocation>
        <location evidence="7">Cell membrane</location>
        <topology evidence="7">Multi-pass membrane protein</topology>
    </subcellularLocation>
</comment>
<comment type="function">
    <text evidence="7">Catalyzes the transfer of the diacylglyceryl group from phosphatidylglycerol to the sulfhydryl group of the N-terminal cysteine of a prolipoprotein, the first step in the formation of mature lipoproteins.</text>
</comment>
<dbReference type="AlphaFoldDB" id="A0A9X1V758"/>
<evidence type="ECO:0000256" key="6">
    <source>
        <dbReference type="ARBA" id="ARBA00023136"/>
    </source>
</evidence>
<feature type="binding site" evidence="7">
    <location>
        <position position="133"/>
    </location>
    <ligand>
        <name>a 1,2-diacyl-sn-glycero-3-phospho-(1'-sn-glycerol)</name>
        <dbReference type="ChEBI" id="CHEBI:64716"/>
    </ligand>
</feature>
<organism evidence="8 9">
    <name type="scientific">Sulfoacidibacillus ferrooxidans</name>
    <dbReference type="NCBI Taxonomy" id="2005001"/>
    <lineage>
        <taxon>Bacteria</taxon>
        <taxon>Bacillati</taxon>
        <taxon>Bacillota</taxon>
        <taxon>Bacilli</taxon>
        <taxon>Bacillales</taxon>
        <taxon>Alicyclobacillaceae</taxon>
        <taxon>Sulfoacidibacillus</taxon>
    </lineage>
</organism>
<gene>
    <name evidence="8" type="primary">lgt_2</name>
    <name evidence="7" type="synonym">lgt</name>
    <name evidence="8" type="ORF">MM817_01050</name>
</gene>
<sequence>MHKYWFHIGWFPVRSYSTIFLLAFILGLGFTIYVIKTEKKEKYIPAWLDLGPLLFFGGVISARIWQVFFFNWTFYSKYPGQIIAVWNGGLSIQGGIVGAIITGWIFARIKKIPFWELADMAAPGILLGQSIGRDADFMNGSAYGSPTGSNFGILYPVGTLAREQYGNHPLWPAMLWEGQADILLFAILMMLKLKKWPTGWLFVYYMISYNIVRFFLEMLRGDSPRFLFNWDAAQWTAIPMVVAGIIAGVWLWFDERRRKKTASLDETAPMLD</sequence>
<name>A0A9X1V758_9BACL</name>